<evidence type="ECO:0000313" key="1">
    <source>
        <dbReference type="EMBL" id="SUE95525.1"/>
    </source>
</evidence>
<dbReference type="AlphaFoldDB" id="A0A379PNY5"/>
<gene>
    <name evidence="1" type="ORF">NCTC13291_04413</name>
</gene>
<protein>
    <submittedName>
        <fullName evidence="1">Uncharacterized protein</fullName>
    </submittedName>
</protein>
<proteinExistence type="predicted"/>
<reference evidence="1 2" key="1">
    <citation type="submission" date="2018-06" db="EMBL/GenBank/DDBJ databases">
        <authorList>
            <consortium name="Pathogen Informatics"/>
            <person name="Doyle S."/>
        </authorList>
    </citation>
    <scope>NUCLEOTIDE SEQUENCE [LARGE SCALE GENOMIC DNA]</scope>
    <source>
        <strain evidence="1 2">NCTC13291</strain>
    </source>
</reference>
<dbReference type="Proteomes" id="UP000254919">
    <property type="component" value="Unassembled WGS sequence"/>
</dbReference>
<evidence type="ECO:0000313" key="2">
    <source>
        <dbReference type="Proteomes" id="UP000254919"/>
    </source>
</evidence>
<dbReference type="RefSeq" id="WP_019463418.1">
    <property type="nucleotide sequence ID" value="NZ_AP031465.1"/>
</dbReference>
<sequence length="89" mass="9974">MSASLPAAAFPPALTTIVWETIHEEGFQGLYGRCHLTSSCHPYRFTSREAASRFAAAMCDRHGYDGYRLHTPGYVPPLMTMFDDCEIPF</sequence>
<dbReference type="EMBL" id="UGVN01000003">
    <property type="protein sequence ID" value="SUE95525.1"/>
    <property type="molecule type" value="Genomic_DNA"/>
</dbReference>
<name>A0A379PNY5_9PROT</name>
<organism evidence="1 2">
    <name type="scientific">Roseomonas mucosa</name>
    <dbReference type="NCBI Taxonomy" id="207340"/>
    <lineage>
        <taxon>Bacteria</taxon>
        <taxon>Pseudomonadati</taxon>
        <taxon>Pseudomonadota</taxon>
        <taxon>Alphaproteobacteria</taxon>
        <taxon>Acetobacterales</taxon>
        <taxon>Roseomonadaceae</taxon>
        <taxon>Roseomonas</taxon>
    </lineage>
</organism>
<accession>A0A379PNY5</accession>